<dbReference type="eggNOG" id="COG0078">
    <property type="taxonomic scope" value="Bacteria"/>
</dbReference>
<dbReference type="GO" id="GO:0016597">
    <property type="term" value="F:amino acid binding"/>
    <property type="evidence" value="ECO:0007669"/>
    <property type="project" value="InterPro"/>
</dbReference>
<evidence type="ECO:0000256" key="7">
    <source>
        <dbReference type="RuleBase" id="RU003634"/>
    </source>
</evidence>
<comment type="similarity">
    <text evidence="2">Belongs to the aspartate/ornithine carbamoyltransferase superfamily. OTCase family.</text>
</comment>
<evidence type="ECO:0000259" key="8">
    <source>
        <dbReference type="Pfam" id="PF00185"/>
    </source>
</evidence>
<evidence type="ECO:0000313" key="10">
    <source>
        <dbReference type="EMBL" id="CAI26535.1"/>
    </source>
</evidence>
<dbReference type="GO" id="GO:0019240">
    <property type="term" value="P:citrulline biosynthetic process"/>
    <property type="evidence" value="ECO:0007669"/>
    <property type="project" value="TreeGrafter"/>
</dbReference>
<evidence type="ECO:0000256" key="4">
    <source>
        <dbReference type="ARBA" id="ARBA00022679"/>
    </source>
</evidence>
<evidence type="ECO:0000313" key="11">
    <source>
        <dbReference type="Proteomes" id="UP000001021"/>
    </source>
</evidence>
<evidence type="ECO:0000256" key="1">
    <source>
        <dbReference type="ARBA" id="ARBA00003822"/>
    </source>
</evidence>
<reference evidence="10 11" key="1">
    <citation type="journal article" date="2006" name="J. Bacteriol.">
        <title>Comparative genomic analysis of three strains of Ehrlichia ruminantium reveals an active process of genome size plasticity.</title>
        <authorList>
            <person name="Frutos R."/>
            <person name="Viari A."/>
            <person name="Ferraz C."/>
            <person name="Morgat A."/>
            <person name="Eychenie S."/>
            <person name="Kandassami Y."/>
            <person name="Chantal I."/>
            <person name="Bensaid A."/>
            <person name="Coissac E."/>
            <person name="Vachiery N."/>
            <person name="Demaille J."/>
            <person name="Martinez D."/>
        </authorList>
    </citation>
    <scope>NUCLEOTIDE SEQUENCE [LARGE SCALE GENOMIC DNA]</scope>
    <source>
        <strain evidence="10 11">Welgevonden</strain>
    </source>
</reference>
<dbReference type="EC" id="2.1.3.3" evidence="3 6"/>
<dbReference type="Pfam" id="PF02729">
    <property type="entry name" value="OTCace_N"/>
    <property type="match status" value="1"/>
</dbReference>
<comment type="catalytic activity">
    <reaction evidence="5">
        <text>carbamoyl phosphate + L-ornithine = L-citrulline + phosphate + H(+)</text>
        <dbReference type="Rhea" id="RHEA:19513"/>
        <dbReference type="ChEBI" id="CHEBI:15378"/>
        <dbReference type="ChEBI" id="CHEBI:43474"/>
        <dbReference type="ChEBI" id="CHEBI:46911"/>
        <dbReference type="ChEBI" id="CHEBI:57743"/>
        <dbReference type="ChEBI" id="CHEBI:58228"/>
        <dbReference type="EC" id="2.1.3.3"/>
    </reaction>
</comment>
<keyword evidence="11" id="KW-1185">Reference proteome</keyword>
<dbReference type="InterPro" id="IPR036901">
    <property type="entry name" value="Asp/Orn_carbamoylTrfase_sf"/>
</dbReference>
<evidence type="ECO:0000256" key="3">
    <source>
        <dbReference type="ARBA" id="ARBA00013007"/>
    </source>
</evidence>
<dbReference type="Pfam" id="PF00185">
    <property type="entry name" value="OTCace"/>
    <property type="match status" value="1"/>
</dbReference>
<sequence>MYTGYKSINSFIDLDLHTYEELRKILDYGSLIKKHPDKYNKHLSNKNVALIFMQPSTRTRISFEVGVNQLGGSAIVLDWQNSQLTRGESIYDTAKVLSRYVNLVVIRILDHSSLLEFRKHSSVPIINSLTQYSHPCQVLADIMTYEEKIGSIEHATVSWIGDFNNMLVSWIHAATMLNFKLNVSTLEHSKDLELLLESAKKQGANIVYDRNPNNIIQDANVITTDSWVSMGDKNNIKSEFFNYQVNATLLKNARPDYMFLHCLPAHRGEEVTSEIIDGPNSYIFDEAENRLHIQKSIMLWCLNLL</sequence>
<dbReference type="NCBIfam" id="NF001986">
    <property type="entry name" value="PRK00779.1"/>
    <property type="match status" value="1"/>
</dbReference>
<feature type="domain" description="Aspartate/ornithine carbamoyltransferase Asp/Orn-binding" evidence="8">
    <location>
        <begin position="155"/>
        <end position="301"/>
    </location>
</feature>
<dbReference type="KEGG" id="erw:ERWE_CDS_00410"/>
<dbReference type="FunFam" id="3.40.50.1370:FF:000008">
    <property type="entry name" value="Ornithine carbamoyltransferase"/>
    <property type="match status" value="1"/>
</dbReference>
<dbReference type="PRINTS" id="PR00102">
    <property type="entry name" value="OTCASE"/>
</dbReference>
<proteinExistence type="inferred from homology"/>
<dbReference type="HOGENOM" id="CLU_043846_3_2_5"/>
<name>A0A0H3M7D7_EHRRW</name>
<dbReference type="KEGG" id="eru:Erum0510"/>
<organism evidence="10 11">
    <name type="scientific">Ehrlichia ruminantium (strain Welgevonden)</name>
    <dbReference type="NCBI Taxonomy" id="254945"/>
    <lineage>
        <taxon>Bacteria</taxon>
        <taxon>Pseudomonadati</taxon>
        <taxon>Pseudomonadota</taxon>
        <taxon>Alphaproteobacteria</taxon>
        <taxon>Rickettsiales</taxon>
        <taxon>Anaplasmataceae</taxon>
        <taxon>Ehrlichia</taxon>
    </lineage>
</organism>
<keyword evidence="4 7" id="KW-0808">Transferase</keyword>
<dbReference type="GeneID" id="33058068"/>
<dbReference type="InterPro" id="IPR002292">
    <property type="entry name" value="Orn/put_carbamltrans"/>
</dbReference>
<protein>
    <recommendedName>
        <fullName evidence="3 6">Ornithine carbamoyltransferase</fullName>
        <ecNumber evidence="3 6">2.1.3.3</ecNumber>
    </recommendedName>
</protein>
<evidence type="ECO:0000256" key="6">
    <source>
        <dbReference type="NCBIfam" id="TIGR00658"/>
    </source>
</evidence>
<feature type="domain" description="Aspartate/ornithine carbamoyltransferase carbamoyl-P binding" evidence="9">
    <location>
        <begin position="10"/>
        <end position="147"/>
    </location>
</feature>
<dbReference type="PRINTS" id="PR00100">
    <property type="entry name" value="AOTCASE"/>
</dbReference>
<dbReference type="InterPro" id="IPR006132">
    <property type="entry name" value="Asp/Orn_carbamoyltranf_P-bd"/>
</dbReference>
<evidence type="ECO:0000256" key="5">
    <source>
        <dbReference type="ARBA" id="ARBA00048772"/>
    </source>
</evidence>
<dbReference type="Proteomes" id="UP000001021">
    <property type="component" value="Chromosome"/>
</dbReference>
<dbReference type="GO" id="GO:0004585">
    <property type="term" value="F:ornithine carbamoyltransferase activity"/>
    <property type="evidence" value="ECO:0007669"/>
    <property type="project" value="UniProtKB-UniRule"/>
</dbReference>
<dbReference type="PANTHER" id="PTHR45753:SF3">
    <property type="entry name" value="ORNITHINE TRANSCARBAMYLASE, MITOCHONDRIAL"/>
    <property type="match status" value="1"/>
</dbReference>
<comment type="function">
    <text evidence="1">Reversibly catalyzes the transfer of the carbamoyl group from carbamoyl phosphate (CP) to the N(epsilon) atom of ornithine (ORN) to produce L-citrulline.</text>
</comment>
<dbReference type="InterPro" id="IPR006130">
    <property type="entry name" value="Asp/Orn_carbamoylTrfase"/>
</dbReference>
<dbReference type="Gene3D" id="3.40.50.1370">
    <property type="entry name" value="Aspartate/ornithine carbamoyltransferase"/>
    <property type="match status" value="2"/>
</dbReference>
<gene>
    <name evidence="10" type="primary">argF</name>
    <name evidence="10" type="ordered locus">ERWE_CDS_00410</name>
</gene>
<evidence type="ECO:0000259" key="9">
    <source>
        <dbReference type="Pfam" id="PF02729"/>
    </source>
</evidence>
<dbReference type="EMBL" id="CR925678">
    <property type="protein sequence ID" value="CAI26535.1"/>
    <property type="molecule type" value="Genomic_DNA"/>
</dbReference>
<dbReference type="GO" id="GO:0042450">
    <property type="term" value="P:L-arginine biosynthetic process via ornithine"/>
    <property type="evidence" value="ECO:0007669"/>
    <property type="project" value="UniProtKB-UniRule"/>
</dbReference>
<accession>A0A0H3M7D7</accession>
<dbReference type="AlphaFoldDB" id="A0A0H3M7D7"/>
<dbReference type="RefSeq" id="WP_011154734.1">
    <property type="nucleotide sequence ID" value="NC_005295.2"/>
</dbReference>
<dbReference type="SUPFAM" id="SSF53671">
    <property type="entry name" value="Aspartate/ornithine carbamoyltransferase"/>
    <property type="match status" value="1"/>
</dbReference>
<evidence type="ECO:0000256" key="2">
    <source>
        <dbReference type="ARBA" id="ARBA00007805"/>
    </source>
</evidence>
<dbReference type="PANTHER" id="PTHR45753">
    <property type="entry name" value="ORNITHINE CARBAMOYLTRANSFERASE, MITOCHONDRIAL"/>
    <property type="match status" value="1"/>
</dbReference>
<dbReference type="NCBIfam" id="TIGR00658">
    <property type="entry name" value="orni_carb_tr"/>
    <property type="match status" value="1"/>
</dbReference>
<dbReference type="InterPro" id="IPR006131">
    <property type="entry name" value="Asp_carbamoyltransf_Asp/Orn-bd"/>
</dbReference>